<comment type="caution">
    <text evidence="4">The sequence shown here is derived from an EMBL/GenBank/DDBJ whole genome shotgun (WGS) entry which is preliminary data.</text>
</comment>
<dbReference type="EMBL" id="JAAGWZ010000003">
    <property type="protein sequence ID" value="NEM92021.1"/>
    <property type="molecule type" value="Genomic_DNA"/>
</dbReference>
<feature type="signal peptide" evidence="3">
    <location>
        <begin position="1"/>
        <end position="29"/>
    </location>
</feature>
<keyword evidence="5" id="KW-1185">Reference proteome</keyword>
<keyword evidence="2" id="KW-0813">Transport</keyword>
<dbReference type="Gene3D" id="3.40.190.10">
    <property type="entry name" value="Periplasmic binding protein-like II"/>
    <property type="match status" value="2"/>
</dbReference>
<accession>A0A7C9TS60</accession>
<feature type="chain" id="PRO_5039487482" evidence="3">
    <location>
        <begin position="30"/>
        <end position="451"/>
    </location>
</feature>
<evidence type="ECO:0000313" key="4">
    <source>
        <dbReference type="EMBL" id="NEM92021.1"/>
    </source>
</evidence>
<dbReference type="PROSITE" id="PS51257">
    <property type="entry name" value="PROKAR_LIPOPROTEIN"/>
    <property type="match status" value="1"/>
</dbReference>
<keyword evidence="3" id="KW-0732">Signal</keyword>
<evidence type="ECO:0000256" key="2">
    <source>
        <dbReference type="ARBA" id="ARBA00022448"/>
    </source>
</evidence>
<reference evidence="4 5" key="1">
    <citation type="journal article" date="2014" name="Int. J. Syst. Evol. Microbiol.">
        <title>Description of Galbitalea soli gen. nov., sp. nov., and Frondihabitans sucicola sp. nov.</title>
        <authorList>
            <person name="Kim S.J."/>
            <person name="Lim J.M."/>
            <person name="Ahn J.H."/>
            <person name="Weon H.Y."/>
            <person name="Hamada M."/>
            <person name="Suzuki K."/>
            <person name="Ahn T.Y."/>
            <person name="Kwon S.W."/>
        </authorList>
    </citation>
    <scope>NUCLEOTIDE SEQUENCE [LARGE SCALE GENOMIC DNA]</scope>
    <source>
        <strain evidence="4 5">NBRC 108727</strain>
    </source>
</reference>
<evidence type="ECO:0000313" key="5">
    <source>
        <dbReference type="Proteomes" id="UP000479756"/>
    </source>
</evidence>
<protein>
    <submittedName>
        <fullName evidence="4">Extracellular solute-binding protein</fullName>
    </submittedName>
</protein>
<gene>
    <name evidence="4" type="ORF">G3T37_11725</name>
</gene>
<sequence>MAIFHTRAATRRRIAAVVAVATASVLALAGCAPGSSAPTTTKSTAVTTTLTSKKVHLTIADETGFPLTDKLTAEFTAQHPNITFTVTRDTFQNLTANAPKLLASSTPPDLIRLPMIGDTVKDGLLANLDPYFAAYGWDKWSASQLAPLRVNKDNVRGSGSLYQLGLGYSVTGIYMNTKLAAKVGITAPPATLAELESDMAAAKAKGILPLMEGDKDGVVNFVVQAAMNQYADKTQMMNWIMNVKGASYNTPGNVKGADLIRKWADAGYFPSDINAIDYPTFVSRFQAGEGLFTFNGNWAAADTQAKMGNGVTFFLVPPATAGAPHVAMGAANSFSVAAKSAHINEIVYFLNWIHTNAKARQIVLDVTGAAPGGDPTEAQPTAAPGSLTEQALKMSAQIGSENGQVDFMSNATAGIYAGAIIPESQLLVTGKISGQEFVTKVQDFYAQELAG</sequence>
<organism evidence="4 5">
    <name type="scientific">Galbitalea soli</name>
    <dbReference type="NCBI Taxonomy" id="1268042"/>
    <lineage>
        <taxon>Bacteria</taxon>
        <taxon>Bacillati</taxon>
        <taxon>Actinomycetota</taxon>
        <taxon>Actinomycetes</taxon>
        <taxon>Micrococcales</taxon>
        <taxon>Microbacteriaceae</taxon>
        <taxon>Galbitalea</taxon>
    </lineage>
</organism>
<evidence type="ECO:0000256" key="3">
    <source>
        <dbReference type="SAM" id="SignalP"/>
    </source>
</evidence>
<dbReference type="PANTHER" id="PTHR43649">
    <property type="entry name" value="ARABINOSE-BINDING PROTEIN-RELATED"/>
    <property type="match status" value="1"/>
</dbReference>
<comment type="similarity">
    <text evidence="1">Belongs to the bacterial solute-binding protein 1 family.</text>
</comment>
<proteinExistence type="inferred from homology"/>
<dbReference type="Pfam" id="PF01547">
    <property type="entry name" value="SBP_bac_1"/>
    <property type="match status" value="1"/>
</dbReference>
<dbReference type="Proteomes" id="UP000479756">
    <property type="component" value="Unassembled WGS sequence"/>
</dbReference>
<dbReference type="PANTHER" id="PTHR43649:SF29">
    <property type="entry name" value="OSMOPROTECTIVE COMPOUNDS-BINDING PROTEIN GGTB"/>
    <property type="match status" value="1"/>
</dbReference>
<dbReference type="RefSeq" id="WP_163474077.1">
    <property type="nucleotide sequence ID" value="NZ_JAAGWZ010000003.1"/>
</dbReference>
<name>A0A7C9TS60_9MICO</name>
<dbReference type="AlphaFoldDB" id="A0A7C9TS60"/>
<dbReference type="SUPFAM" id="SSF53850">
    <property type="entry name" value="Periplasmic binding protein-like II"/>
    <property type="match status" value="1"/>
</dbReference>
<dbReference type="InterPro" id="IPR006059">
    <property type="entry name" value="SBP"/>
</dbReference>
<evidence type="ECO:0000256" key="1">
    <source>
        <dbReference type="ARBA" id="ARBA00008520"/>
    </source>
</evidence>
<dbReference type="InterPro" id="IPR050490">
    <property type="entry name" value="Bact_solute-bd_prot1"/>
</dbReference>